<protein>
    <submittedName>
        <fullName evidence="3">Exonuclease V</fullName>
    </submittedName>
</protein>
<feature type="region of interest" description="Disordered" evidence="2">
    <location>
        <begin position="213"/>
        <end position="238"/>
    </location>
</feature>
<accession>A0AAD6TEM8</accession>
<comment type="similarity">
    <text evidence="1">Belongs to the EXO5 family.</text>
</comment>
<keyword evidence="4" id="KW-1185">Reference proteome</keyword>
<dbReference type="GO" id="GO:0005739">
    <property type="term" value="C:mitochondrion"/>
    <property type="evidence" value="ECO:0007669"/>
    <property type="project" value="TreeGrafter"/>
</dbReference>
<keyword evidence="3" id="KW-0269">Exonuclease</keyword>
<keyword evidence="3" id="KW-0378">Hydrolase</keyword>
<evidence type="ECO:0000313" key="4">
    <source>
        <dbReference type="Proteomes" id="UP001218188"/>
    </source>
</evidence>
<feature type="region of interest" description="Disordered" evidence="2">
    <location>
        <begin position="449"/>
        <end position="471"/>
    </location>
</feature>
<dbReference type="PROSITE" id="PS50330">
    <property type="entry name" value="UIM"/>
    <property type="match status" value="1"/>
</dbReference>
<dbReference type="InterPro" id="IPR003903">
    <property type="entry name" value="UIM_dom"/>
</dbReference>
<dbReference type="GO" id="GO:0036297">
    <property type="term" value="P:interstrand cross-link repair"/>
    <property type="evidence" value="ECO:0007669"/>
    <property type="project" value="TreeGrafter"/>
</dbReference>
<dbReference type="Pfam" id="PF09810">
    <property type="entry name" value="Exo5"/>
    <property type="match status" value="2"/>
</dbReference>
<feature type="compositionally biased region" description="Polar residues" evidence="2">
    <location>
        <begin position="449"/>
        <end position="467"/>
    </location>
</feature>
<dbReference type="EMBL" id="JARJCM010000005">
    <property type="protein sequence ID" value="KAJ7045136.1"/>
    <property type="molecule type" value="Genomic_DNA"/>
</dbReference>
<gene>
    <name evidence="3" type="ORF">C8F04DRAFT_1067841</name>
</gene>
<dbReference type="PANTHER" id="PTHR14464:SF4">
    <property type="entry name" value="EXONUCLEASE V"/>
    <property type="match status" value="1"/>
</dbReference>
<dbReference type="GO" id="GO:0045145">
    <property type="term" value="F:single-stranded DNA 5'-3' DNA exonuclease activity"/>
    <property type="evidence" value="ECO:0007669"/>
    <property type="project" value="InterPro"/>
</dbReference>
<evidence type="ECO:0000256" key="1">
    <source>
        <dbReference type="ARBA" id="ARBA00009797"/>
    </source>
</evidence>
<reference evidence="3" key="1">
    <citation type="submission" date="2023-03" db="EMBL/GenBank/DDBJ databases">
        <title>Massive genome expansion in bonnet fungi (Mycena s.s.) driven by repeated elements and novel gene families across ecological guilds.</title>
        <authorList>
            <consortium name="Lawrence Berkeley National Laboratory"/>
            <person name="Harder C.B."/>
            <person name="Miyauchi S."/>
            <person name="Viragh M."/>
            <person name="Kuo A."/>
            <person name="Thoen E."/>
            <person name="Andreopoulos B."/>
            <person name="Lu D."/>
            <person name="Skrede I."/>
            <person name="Drula E."/>
            <person name="Henrissat B."/>
            <person name="Morin E."/>
            <person name="Kohler A."/>
            <person name="Barry K."/>
            <person name="LaButti K."/>
            <person name="Morin E."/>
            <person name="Salamov A."/>
            <person name="Lipzen A."/>
            <person name="Mereny Z."/>
            <person name="Hegedus B."/>
            <person name="Baldrian P."/>
            <person name="Stursova M."/>
            <person name="Weitz H."/>
            <person name="Taylor A."/>
            <person name="Grigoriev I.V."/>
            <person name="Nagy L.G."/>
            <person name="Martin F."/>
            <person name="Kauserud H."/>
        </authorList>
    </citation>
    <scope>NUCLEOTIDE SEQUENCE</scope>
    <source>
        <strain evidence="3">CBHHK200</strain>
    </source>
</reference>
<evidence type="ECO:0000256" key="2">
    <source>
        <dbReference type="SAM" id="MobiDB-lite"/>
    </source>
</evidence>
<dbReference type="GO" id="GO:0005634">
    <property type="term" value="C:nucleus"/>
    <property type="evidence" value="ECO:0007669"/>
    <property type="project" value="TreeGrafter"/>
</dbReference>
<dbReference type="InterPro" id="IPR019190">
    <property type="entry name" value="EXOV"/>
</dbReference>
<proteinExistence type="inferred from homology"/>
<comment type="caution">
    <text evidence="3">The sequence shown here is derived from an EMBL/GenBank/DDBJ whole genome shotgun (WGS) entry which is preliminary data.</text>
</comment>
<evidence type="ECO:0000313" key="3">
    <source>
        <dbReference type="EMBL" id="KAJ7045136.1"/>
    </source>
</evidence>
<name>A0AAD6TEM8_9AGAR</name>
<dbReference type="AlphaFoldDB" id="A0AAD6TEM8"/>
<keyword evidence="3" id="KW-0540">Nuclease</keyword>
<organism evidence="3 4">
    <name type="scientific">Mycena alexandri</name>
    <dbReference type="NCBI Taxonomy" id="1745969"/>
    <lineage>
        <taxon>Eukaryota</taxon>
        <taxon>Fungi</taxon>
        <taxon>Dikarya</taxon>
        <taxon>Basidiomycota</taxon>
        <taxon>Agaricomycotina</taxon>
        <taxon>Agaricomycetes</taxon>
        <taxon>Agaricomycetidae</taxon>
        <taxon>Agaricales</taxon>
        <taxon>Marasmiineae</taxon>
        <taxon>Mycenaceae</taxon>
        <taxon>Mycena</taxon>
    </lineage>
</organism>
<dbReference type="PANTHER" id="PTHR14464">
    <property type="entry name" value="EXONUCLEASE V"/>
    <property type="match status" value="1"/>
</dbReference>
<dbReference type="Proteomes" id="UP001218188">
    <property type="component" value="Unassembled WGS sequence"/>
</dbReference>
<sequence length="569" mass="63257">MSDDSEYEAYNDFADLTEEDFARLDALSAPPTWIQAIQTLEASVYDDSSLPSISIEVEEPQTNAAERSPIRRFRRSGTLSVTDLIALAWCEVQFDYGLRQKRSRRLADRPASFRGESGKEILVQQDVAARNDQTTKRGQFIHKELERELRPEDLEIVLIATEEERWALRIINFLSSLVSLLAEGCAREIPVFGVVEGVVVIGIIDELLLLDQPGPETGTKRPSDASLPSPKRSCRSHSPVDAELFPAAAPTPTLPPPRCIRVIDTKTRRTYSLPSDEDTEPAQLQVMLYYRLFTSLLETSAPFDFPALWASLRVNSSAPFSPTFLEQVVDMLGETDSPVVCLEDVVVLLRTMLAQLKLPPVDGTLEIIYRSQNKYSSDRRRRSKGKGAETTTREDDDIAKAIEMSLSDVFEVQLAAALKESALGDIPSLAPVTETEPREFNLDHASGTVQIEPTPESGPSASSSKNPGIQPEPTIIDLAAALGGDVQSPEKTAPRPDIIGTKDFPMNDATLDAYLHNALEWWRGARKARGVSERQTGRCFSCEYRNDCEWREEKAAEIQLRHKLKRAAS</sequence>